<comment type="caution">
    <text evidence="3">The sequence shown here is derived from an EMBL/GenBank/DDBJ whole genome shotgun (WGS) entry which is preliminary data.</text>
</comment>
<evidence type="ECO:0000256" key="1">
    <source>
        <dbReference type="SAM" id="MobiDB-lite"/>
    </source>
</evidence>
<dbReference type="AlphaFoldDB" id="A0AA94HTH1"/>
<name>A0AA94HTH1_DESDE</name>
<keyword evidence="2" id="KW-0812">Transmembrane</keyword>
<feature type="region of interest" description="Disordered" evidence="1">
    <location>
        <begin position="1"/>
        <end position="39"/>
    </location>
</feature>
<sequence length="174" mass="18476">MSDDLPPDESLQDWPNEAPGLAAGAAVVTPQSPSVPEPDQCLPDGIGLSVENVRAMLARKHDLAVPKDDPLLMMVTIQNAFLQEQSKLQKKHETALAGFMGEQTDVYVRSVATSVSALEKTLSDVTINGIRDAVSDFAAALSGFKTTLYLCTAIMALSALVNVAVFVLKAVQHG</sequence>
<dbReference type="Proteomes" id="UP000182680">
    <property type="component" value="Unassembled WGS sequence"/>
</dbReference>
<accession>A0AA94HTH1</accession>
<evidence type="ECO:0000313" key="3">
    <source>
        <dbReference type="EMBL" id="SFW55491.1"/>
    </source>
</evidence>
<protein>
    <submittedName>
        <fullName evidence="3">Transcriptional activator TraM</fullName>
    </submittedName>
</protein>
<evidence type="ECO:0000313" key="4">
    <source>
        <dbReference type="Proteomes" id="UP000182680"/>
    </source>
</evidence>
<keyword evidence="2" id="KW-0472">Membrane</keyword>
<organism evidence="3 4">
    <name type="scientific">Desulfovibrio desulfuricans</name>
    <dbReference type="NCBI Taxonomy" id="876"/>
    <lineage>
        <taxon>Bacteria</taxon>
        <taxon>Pseudomonadati</taxon>
        <taxon>Thermodesulfobacteriota</taxon>
        <taxon>Desulfovibrionia</taxon>
        <taxon>Desulfovibrionales</taxon>
        <taxon>Desulfovibrionaceae</taxon>
        <taxon>Desulfovibrio</taxon>
    </lineage>
</organism>
<keyword evidence="2" id="KW-1133">Transmembrane helix</keyword>
<gene>
    <name evidence="3" type="ORF">SAMN02910291_01816</name>
</gene>
<reference evidence="4" key="1">
    <citation type="submission" date="2016-11" db="EMBL/GenBank/DDBJ databases">
        <authorList>
            <person name="Jaros S."/>
            <person name="Januszkiewicz K."/>
            <person name="Wedrychowicz H."/>
        </authorList>
    </citation>
    <scope>NUCLEOTIDE SEQUENCE [LARGE SCALE GENOMIC DNA]</scope>
    <source>
        <strain evidence="4">DSM 7057</strain>
    </source>
</reference>
<evidence type="ECO:0000256" key="2">
    <source>
        <dbReference type="SAM" id="Phobius"/>
    </source>
</evidence>
<dbReference type="EMBL" id="FPIW01000032">
    <property type="protein sequence ID" value="SFW55491.1"/>
    <property type="molecule type" value="Genomic_DNA"/>
</dbReference>
<feature type="transmembrane region" description="Helical" evidence="2">
    <location>
        <begin position="147"/>
        <end position="168"/>
    </location>
</feature>
<dbReference type="RefSeq" id="WP_072312003.1">
    <property type="nucleotide sequence ID" value="NZ_FPIW01000032.1"/>
</dbReference>
<feature type="compositionally biased region" description="Acidic residues" evidence="1">
    <location>
        <begin position="1"/>
        <end position="11"/>
    </location>
</feature>
<proteinExistence type="predicted"/>